<comment type="caution">
    <text evidence="2">The sequence shown here is derived from an EMBL/GenBank/DDBJ whole genome shotgun (WGS) entry which is preliminary data.</text>
</comment>
<keyword evidence="1" id="KW-0732">Signal</keyword>
<evidence type="ECO:0000313" key="3">
    <source>
        <dbReference type="Proteomes" id="UP000037510"/>
    </source>
</evidence>
<evidence type="ECO:0000256" key="1">
    <source>
        <dbReference type="SAM" id="SignalP"/>
    </source>
</evidence>
<feature type="chain" id="PRO_5005572654" evidence="1">
    <location>
        <begin position="19"/>
        <end position="94"/>
    </location>
</feature>
<dbReference type="Proteomes" id="UP000037510">
    <property type="component" value="Unassembled WGS sequence"/>
</dbReference>
<feature type="non-terminal residue" evidence="2">
    <location>
        <position position="94"/>
    </location>
</feature>
<gene>
    <name evidence="2" type="ORF">OBRU01_24832</name>
</gene>
<sequence>MHLLLKLGFLILVFYLWGSPYERGFFCDDESLKHPYKDSTVTNVMLYIVGLGLPVFTCEHQPLIKTQRHINLLTNVDDPRKSTKFLVISPVYYR</sequence>
<proteinExistence type="predicted"/>
<dbReference type="STRING" id="104452.A0A0L7KJC3"/>
<feature type="signal peptide" evidence="1">
    <location>
        <begin position="1"/>
        <end position="18"/>
    </location>
</feature>
<keyword evidence="3" id="KW-1185">Reference proteome</keyword>
<dbReference type="EMBL" id="JTDY01009470">
    <property type="protein sequence ID" value="KOB63453.1"/>
    <property type="molecule type" value="Genomic_DNA"/>
</dbReference>
<evidence type="ECO:0000313" key="2">
    <source>
        <dbReference type="EMBL" id="KOB63453.1"/>
    </source>
</evidence>
<accession>A0A0L7KJC3</accession>
<name>A0A0L7KJC3_OPEBR</name>
<reference evidence="2 3" key="1">
    <citation type="journal article" date="2015" name="Genome Biol. Evol.">
        <title>The genome of winter moth (Operophtera brumata) provides a genomic perspective on sexual dimorphism and phenology.</title>
        <authorList>
            <person name="Derks M.F."/>
            <person name="Smit S."/>
            <person name="Salis L."/>
            <person name="Schijlen E."/>
            <person name="Bossers A."/>
            <person name="Mateman C."/>
            <person name="Pijl A.S."/>
            <person name="de Ridder D."/>
            <person name="Groenen M.A."/>
            <person name="Visser M.E."/>
            <person name="Megens H.J."/>
        </authorList>
    </citation>
    <scope>NUCLEOTIDE SEQUENCE [LARGE SCALE GENOMIC DNA]</scope>
    <source>
        <strain evidence="2">WM2013NL</strain>
        <tissue evidence="2">Head and thorax</tissue>
    </source>
</reference>
<protein>
    <submittedName>
        <fullName evidence="2">Putative phosphatidate phosphatase</fullName>
    </submittedName>
</protein>
<dbReference type="AlphaFoldDB" id="A0A0L7KJC3"/>
<organism evidence="2 3">
    <name type="scientific">Operophtera brumata</name>
    <name type="common">Winter moth</name>
    <name type="synonym">Phalaena brumata</name>
    <dbReference type="NCBI Taxonomy" id="104452"/>
    <lineage>
        <taxon>Eukaryota</taxon>
        <taxon>Metazoa</taxon>
        <taxon>Ecdysozoa</taxon>
        <taxon>Arthropoda</taxon>
        <taxon>Hexapoda</taxon>
        <taxon>Insecta</taxon>
        <taxon>Pterygota</taxon>
        <taxon>Neoptera</taxon>
        <taxon>Endopterygota</taxon>
        <taxon>Lepidoptera</taxon>
        <taxon>Glossata</taxon>
        <taxon>Ditrysia</taxon>
        <taxon>Geometroidea</taxon>
        <taxon>Geometridae</taxon>
        <taxon>Larentiinae</taxon>
        <taxon>Operophtera</taxon>
    </lineage>
</organism>